<keyword evidence="6" id="KW-0446">Lipid-binding</keyword>
<dbReference type="Pfam" id="PF06292">
    <property type="entry name" value="MUN"/>
    <property type="match status" value="2"/>
</dbReference>
<dbReference type="GO" id="GO:0008017">
    <property type="term" value="F:microtubule binding"/>
    <property type="evidence" value="ECO:0007669"/>
    <property type="project" value="InterPro"/>
</dbReference>
<evidence type="ECO:0000256" key="5">
    <source>
        <dbReference type="ARBA" id="ARBA00023018"/>
    </source>
</evidence>
<dbReference type="Pfam" id="PF00225">
    <property type="entry name" value="Kinesin"/>
    <property type="match status" value="1"/>
</dbReference>
<dbReference type="GO" id="GO:0008289">
    <property type="term" value="F:lipid binding"/>
    <property type="evidence" value="ECO:0007669"/>
    <property type="project" value="UniProtKB-KW"/>
</dbReference>
<keyword evidence="4" id="KW-0067">ATP-binding</keyword>
<dbReference type="Proteomes" id="UP000270296">
    <property type="component" value="Unassembled WGS sequence"/>
</dbReference>
<gene>
    <name evidence="13" type="ORF">SBAD_LOCUS3402</name>
</gene>
<feature type="coiled-coil region" evidence="10">
    <location>
        <begin position="771"/>
        <end position="816"/>
    </location>
</feature>
<dbReference type="GO" id="GO:0098793">
    <property type="term" value="C:presynapse"/>
    <property type="evidence" value="ECO:0007669"/>
    <property type="project" value="GOC"/>
</dbReference>
<proteinExistence type="inferred from homology"/>
<dbReference type="PROSITE" id="PS51258">
    <property type="entry name" value="MHD1"/>
    <property type="match status" value="1"/>
</dbReference>
<dbReference type="PROSITE" id="PS50067">
    <property type="entry name" value="KINESIN_MOTOR_2"/>
    <property type="match status" value="1"/>
</dbReference>
<evidence type="ECO:0000256" key="2">
    <source>
        <dbReference type="ARBA" id="ARBA00022448"/>
    </source>
</evidence>
<dbReference type="GO" id="GO:1990504">
    <property type="term" value="P:dense core granule exocytosis"/>
    <property type="evidence" value="ECO:0007669"/>
    <property type="project" value="InterPro"/>
</dbReference>
<dbReference type="EMBL" id="UZAM01007727">
    <property type="protein sequence ID" value="VDP01043.1"/>
    <property type="molecule type" value="Genomic_DNA"/>
</dbReference>
<evidence type="ECO:0000256" key="9">
    <source>
        <dbReference type="PROSITE-ProRule" id="PRU00283"/>
    </source>
</evidence>
<comment type="subcellular location">
    <subcellularLocation>
        <location evidence="1">Endomembrane system</location>
    </subcellularLocation>
    <subcellularLocation>
        <location evidence="8">Synapse</location>
    </subcellularLocation>
</comment>
<dbReference type="OrthoDB" id="5806678at2759"/>
<dbReference type="PRINTS" id="PR00380">
    <property type="entry name" value="KINESINHEAVY"/>
</dbReference>
<keyword evidence="10" id="KW-0175">Coiled coil</keyword>
<dbReference type="PANTHER" id="PTHR12166:SF8">
    <property type="entry name" value="CALCIUM-DEPENDENT SECRETION ACTIVATOR"/>
    <property type="match status" value="1"/>
</dbReference>
<evidence type="ECO:0000259" key="12">
    <source>
        <dbReference type="PROSITE" id="PS51258"/>
    </source>
</evidence>
<evidence type="ECO:0000256" key="8">
    <source>
        <dbReference type="ARBA" id="ARBA00034103"/>
    </source>
</evidence>
<dbReference type="Gene3D" id="1.10.357.50">
    <property type="match status" value="1"/>
</dbReference>
<reference evidence="15" key="1">
    <citation type="submission" date="2016-06" db="UniProtKB">
        <authorList>
            <consortium name="WormBaseParasite"/>
        </authorList>
    </citation>
    <scope>IDENTIFICATION</scope>
</reference>
<evidence type="ECO:0000256" key="10">
    <source>
        <dbReference type="SAM" id="Coils"/>
    </source>
</evidence>
<organism evidence="15">
    <name type="scientific">Soboliphyme baturini</name>
    <dbReference type="NCBI Taxonomy" id="241478"/>
    <lineage>
        <taxon>Eukaryota</taxon>
        <taxon>Metazoa</taxon>
        <taxon>Ecdysozoa</taxon>
        <taxon>Nematoda</taxon>
        <taxon>Enoplea</taxon>
        <taxon>Dorylaimia</taxon>
        <taxon>Dioctophymatida</taxon>
        <taxon>Dioctophymatoidea</taxon>
        <taxon>Soboliphymatidae</taxon>
        <taxon>Soboliphyme</taxon>
    </lineage>
</organism>
<evidence type="ECO:0000313" key="14">
    <source>
        <dbReference type="Proteomes" id="UP000270296"/>
    </source>
</evidence>
<dbReference type="GO" id="GO:0012505">
    <property type="term" value="C:endomembrane system"/>
    <property type="evidence" value="ECO:0007669"/>
    <property type="project" value="UniProtKB-SubCell"/>
</dbReference>
<evidence type="ECO:0000256" key="3">
    <source>
        <dbReference type="ARBA" id="ARBA00022741"/>
    </source>
</evidence>
<dbReference type="InterPro" id="IPR036961">
    <property type="entry name" value="Kinesin_motor_dom_sf"/>
</dbReference>
<dbReference type="AlphaFoldDB" id="A0A183IIF7"/>
<keyword evidence="2" id="KW-0813">Transport</keyword>
<dbReference type="SUPFAM" id="SSF52540">
    <property type="entry name" value="P-loop containing nucleoside triphosphate hydrolases"/>
    <property type="match status" value="1"/>
</dbReference>
<evidence type="ECO:0000256" key="4">
    <source>
        <dbReference type="ARBA" id="ARBA00022840"/>
    </source>
</evidence>
<name>A0A183IIF7_9BILA</name>
<dbReference type="SMART" id="SM00129">
    <property type="entry name" value="KISc"/>
    <property type="match status" value="1"/>
</dbReference>
<keyword evidence="3" id="KW-0547">Nucleotide-binding</keyword>
<keyword evidence="7" id="KW-0472">Membrane</keyword>
<evidence type="ECO:0000256" key="7">
    <source>
        <dbReference type="ARBA" id="ARBA00023136"/>
    </source>
</evidence>
<evidence type="ECO:0000259" key="11">
    <source>
        <dbReference type="PROSITE" id="PS50067"/>
    </source>
</evidence>
<dbReference type="GO" id="GO:0003777">
    <property type="term" value="F:microtubule motor activity"/>
    <property type="evidence" value="ECO:0007669"/>
    <property type="project" value="InterPro"/>
</dbReference>
<feature type="coiled-coil region" evidence="10">
    <location>
        <begin position="907"/>
        <end position="1008"/>
    </location>
</feature>
<dbReference type="PROSITE" id="PS00411">
    <property type="entry name" value="KINESIN_MOTOR_1"/>
    <property type="match status" value="1"/>
</dbReference>
<feature type="domain" description="MHD1" evidence="12">
    <location>
        <begin position="1"/>
        <end position="83"/>
    </location>
</feature>
<dbReference type="WBParaSite" id="SBAD_0000356101-mRNA-1">
    <property type="protein sequence ID" value="SBAD_0000356101-mRNA-1"/>
    <property type="gene ID" value="SBAD_0000356101"/>
</dbReference>
<accession>A0A183IIF7</accession>
<comment type="caution">
    <text evidence="9">Lacks conserved residue(s) required for the propagation of feature annotation.</text>
</comment>
<comment type="similarity">
    <text evidence="9">Belongs to the TRAFAC class myosin-kinesin ATPase superfamily. Kinesin family.</text>
</comment>
<evidence type="ECO:0000256" key="1">
    <source>
        <dbReference type="ARBA" id="ARBA00004308"/>
    </source>
</evidence>
<evidence type="ECO:0000313" key="13">
    <source>
        <dbReference type="EMBL" id="VDP01043.1"/>
    </source>
</evidence>
<sequence length="1031" mass="118460">MVIRYVDLTEQSLERSIEADFAKEKWTPKNHGCETSEDVVWKLQELQSFILNLHWPEPEFAEHLEKRVRSMASDMIAKYVESTMTAFGQWLNRARRSCDYILPSEVCVMINVVFDARNQHMYHSTIDTYLEKVLDSMAKMVIEKLLGVLENTIVKLSRYDEGNPIGTILSIAPKPNNFFSKMKSMVTEAPMLVQSSTVQQKPSIKKQNSSHMGHDYVNFNRACAEQLRQLVCDEIYVNRLFEHWYEGQVKLVQNWLTERLDRSLSPYQLQCLTFIIKKLYSDFELHAIDEEKLNSETYKSICKRIQLEETNASLSENATRMDTENEDEEYFSGSNDFVKVVVRVRPVDSSVDPSSQICVNVLDRESLTLPTRPAIQTFTFDHHGTAIQFLCKCSFVELYQEKFFDLLETSNCGLQIRESMTQGVLIEGLSERVVLSAAETIQVLQEGLMNRRIASTAMNRESSRSHAVFTLSIESKIKKANVTNLRVSQLHLVDLAGSERQRGSTVDDLRLKEACYINKSLHVLGSVISACISETLSTLQFAQRAKLIRNRAVINEDICSDNVVELQNEIKRLQQQLLATLPADGNRETETEIIPYESTDHMLTSIRWDEEFLKAMRLVKRFSLEKEAFSANANGWKVLYETTERRFRRKFFELRQFEARLNSYKSCLQRFADEHGLPMPVNDCDIETRISDSDMDSPCDNEFHFRYENEQLKEKIRILEASEAIMQWLSTEKPYQSQLLTLLDEVNGMSNEVMDVEGSEEGSNCLVMTDMAQFLNDRRKLEEKYEQIVDQKTAELLEANRQITELQKALRASDLQKKLVGDIHMSILKKLSSTCNNHPDDPSKAVGCSLFSPSLCSKTPVRSVADSFSSTVSSPLSESLMEDIRRYQVCIYLRCSLMTQELVKEVNMEVENRLQECCRKVVELESEVEMSNADRIALESRLALERRCADEQRKCLDAEKQALNDQLAEIAHVLEQTKDQNAELMSVMQKNEQENARLKRDVESLKAGSSGLTEKVSHLTTDRIDFILSHS</sequence>
<dbReference type="InterPro" id="IPR014770">
    <property type="entry name" value="Munc13_1"/>
</dbReference>
<evidence type="ECO:0000256" key="6">
    <source>
        <dbReference type="ARBA" id="ARBA00023121"/>
    </source>
</evidence>
<dbReference type="GO" id="GO:0005524">
    <property type="term" value="F:ATP binding"/>
    <property type="evidence" value="ECO:0007669"/>
    <property type="project" value="UniProtKB-KW"/>
</dbReference>
<dbReference type="GO" id="GO:0007018">
    <property type="term" value="P:microtubule-based movement"/>
    <property type="evidence" value="ECO:0007669"/>
    <property type="project" value="InterPro"/>
</dbReference>
<dbReference type="InterPro" id="IPR019821">
    <property type="entry name" value="Kinesin_motor_CS"/>
</dbReference>
<dbReference type="InterPro" id="IPR010439">
    <property type="entry name" value="MUN_dom"/>
</dbReference>
<keyword evidence="14" id="KW-1185">Reference proteome</keyword>
<reference evidence="13 14" key="2">
    <citation type="submission" date="2018-11" db="EMBL/GenBank/DDBJ databases">
        <authorList>
            <consortium name="Pathogen Informatics"/>
        </authorList>
    </citation>
    <scope>NUCLEOTIDE SEQUENCE [LARGE SCALE GENOMIC DNA]</scope>
</reference>
<evidence type="ECO:0000313" key="15">
    <source>
        <dbReference type="WBParaSite" id="SBAD_0000356101-mRNA-1"/>
    </source>
</evidence>
<keyword evidence="5" id="KW-0770">Synapse</keyword>
<dbReference type="InterPro" id="IPR027417">
    <property type="entry name" value="P-loop_NTPase"/>
</dbReference>
<dbReference type="PANTHER" id="PTHR12166">
    <property type="entry name" value="CALCIUM-DEPENDENT SECRETION ACTIVATOR"/>
    <property type="match status" value="1"/>
</dbReference>
<dbReference type="InterPro" id="IPR001752">
    <property type="entry name" value="Kinesin_motor_dom"/>
</dbReference>
<dbReference type="Gene3D" id="3.40.850.10">
    <property type="entry name" value="Kinesin motor domain"/>
    <property type="match status" value="2"/>
</dbReference>
<dbReference type="GO" id="GO:0016079">
    <property type="term" value="P:synaptic vesicle exocytosis"/>
    <property type="evidence" value="ECO:0007669"/>
    <property type="project" value="InterPro"/>
</dbReference>
<dbReference type="InterPro" id="IPR033227">
    <property type="entry name" value="CAPS"/>
</dbReference>
<feature type="domain" description="Kinesin motor" evidence="11">
    <location>
        <begin position="387"/>
        <end position="530"/>
    </location>
</feature>
<protein>
    <submittedName>
        <fullName evidence="15">Kinesin motor domain-containing protein</fullName>
    </submittedName>
</protein>